<dbReference type="PANTHER" id="PTHR47968">
    <property type="entry name" value="CENTROMERE PROTEIN E"/>
    <property type="match status" value="1"/>
</dbReference>
<evidence type="ECO:0000313" key="8">
    <source>
        <dbReference type="EMBL" id="KAJ3222748.1"/>
    </source>
</evidence>
<dbReference type="InterPro" id="IPR027417">
    <property type="entry name" value="P-loop_NTPase"/>
</dbReference>
<evidence type="ECO:0000256" key="3">
    <source>
        <dbReference type="PROSITE-ProRule" id="PRU00283"/>
    </source>
</evidence>
<keyword evidence="2 3" id="KW-0067">ATP-binding</keyword>
<dbReference type="InterPro" id="IPR056524">
    <property type="entry name" value="KIF6/9_C"/>
</dbReference>
<feature type="compositionally biased region" description="Polar residues" evidence="6">
    <location>
        <begin position="742"/>
        <end position="760"/>
    </location>
</feature>
<dbReference type="GO" id="GO:0005524">
    <property type="term" value="F:ATP binding"/>
    <property type="evidence" value="ECO:0007669"/>
    <property type="project" value="UniProtKB-UniRule"/>
</dbReference>
<evidence type="ECO:0000259" key="7">
    <source>
        <dbReference type="PROSITE" id="PS50067"/>
    </source>
</evidence>
<dbReference type="AlphaFoldDB" id="A0AAD5U6G2"/>
<dbReference type="GO" id="GO:0005874">
    <property type="term" value="C:microtubule"/>
    <property type="evidence" value="ECO:0007669"/>
    <property type="project" value="UniProtKB-KW"/>
</dbReference>
<dbReference type="Proteomes" id="UP001211065">
    <property type="component" value="Unassembled WGS sequence"/>
</dbReference>
<evidence type="ECO:0000313" key="9">
    <source>
        <dbReference type="Proteomes" id="UP001211065"/>
    </source>
</evidence>
<dbReference type="Pfam" id="PF00225">
    <property type="entry name" value="Kinesin"/>
    <property type="match status" value="1"/>
</dbReference>
<organism evidence="8 9">
    <name type="scientific">Clydaea vesicula</name>
    <dbReference type="NCBI Taxonomy" id="447962"/>
    <lineage>
        <taxon>Eukaryota</taxon>
        <taxon>Fungi</taxon>
        <taxon>Fungi incertae sedis</taxon>
        <taxon>Chytridiomycota</taxon>
        <taxon>Chytridiomycota incertae sedis</taxon>
        <taxon>Chytridiomycetes</taxon>
        <taxon>Lobulomycetales</taxon>
        <taxon>Lobulomycetaceae</taxon>
        <taxon>Clydaea</taxon>
    </lineage>
</organism>
<keyword evidence="5" id="KW-0175">Coiled coil</keyword>
<feature type="compositionally biased region" description="Polar residues" evidence="6">
    <location>
        <begin position="783"/>
        <end position="801"/>
    </location>
</feature>
<feature type="domain" description="Kinesin motor" evidence="7">
    <location>
        <begin position="30"/>
        <end position="377"/>
    </location>
</feature>
<gene>
    <name evidence="8" type="primary">KIF6</name>
    <name evidence="8" type="ORF">HK099_001963</name>
</gene>
<dbReference type="Pfam" id="PF23735">
    <property type="entry name" value="KIF9"/>
    <property type="match status" value="1"/>
</dbReference>
<dbReference type="InterPro" id="IPR027640">
    <property type="entry name" value="Kinesin-like_fam"/>
</dbReference>
<sequence length="892" mass="100846">MIQSKESSIDNTETDIDDDNSSTSSSVNSTIKIYARIRPPRAGKLLKEKPTRTYEINTSSPVPLITFKVPKDESQGLINNQKENHDFKFERIFESDTKQEEIFDVVAKDVVTSVLDGYNGTIFAYGQTGSGKTFTITGGAEKYSDRGLIPRTIQYMFKEIQNRPSYTYEFKISYLEIYNEAGYDLLDTNRDPKKLEDLTKVTLLVDSDERIHLRNLSVCPAANEEEALNLLFVGDTNKMIAETPSNPQSSRSHCIFIISCQSKKEGDATIRKSKLHLVDLAGSERVSKTQINGSLLTEARCINLSLHFLEQVIIALHQKSLGLREHIPYRNSMMTSVLKDSIGGNCKTTMIATASVEESLIDESIATCRFAQRVALISNKAKLNEELDPQLLIIKLKKEIVKLKAEIAILRGGENGGEEELPDYEVERVKKTVDEYILEKSESASMTFTDFRKISCAYRFLKNYILQKSNNGSITSSVLSNNETSVNKINTINFNEKEYIEKIEKLKHLVSHRDNEINILVSMINKEKLNKNNEGMNQHQPHILTPSTSETSLIKQPLSSKPSTPTNYLQNTHEEQEIRKKENANNLNTSLTADKAKAFEIFKSGYPAGSWIDGQKLLLKQKYVEAKSLGEKANAMRNEIKILKGKLAVEESNEEEKEVFKDQMTSVVSKYKISYQQLKDMKIEIEHLHHLLDQARLRLTRDFEHWFQSVYMPISDEDNLKKKFEILQGSSSQLSREDSGKELQSAQIKQPTHFSGSGNSLYLEEKHNLSPSSQGSIAKSINSLSENAARSTSRPGSSAGNRNLIEKQLYSRPNSSFGEINSNNIILERQKSISNNKYGSQSNVDTKNFEESKFSNSRPSSRSSVRSIPARNVTEDIEAFYKARDGMMKNKH</sequence>
<dbReference type="GO" id="GO:0003777">
    <property type="term" value="F:microtubule motor activity"/>
    <property type="evidence" value="ECO:0007669"/>
    <property type="project" value="InterPro"/>
</dbReference>
<dbReference type="InterPro" id="IPR036961">
    <property type="entry name" value="Kinesin_motor_dom_sf"/>
</dbReference>
<dbReference type="GO" id="GO:0008017">
    <property type="term" value="F:microtubule binding"/>
    <property type="evidence" value="ECO:0007669"/>
    <property type="project" value="InterPro"/>
</dbReference>
<dbReference type="Gene3D" id="3.40.850.10">
    <property type="entry name" value="Kinesin motor domain"/>
    <property type="match status" value="1"/>
</dbReference>
<dbReference type="PROSITE" id="PS50067">
    <property type="entry name" value="KINESIN_MOTOR_2"/>
    <property type="match status" value="1"/>
</dbReference>
<evidence type="ECO:0000256" key="2">
    <source>
        <dbReference type="ARBA" id="ARBA00022840"/>
    </source>
</evidence>
<dbReference type="EMBL" id="JADGJW010000161">
    <property type="protein sequence ID" value="KAJ3222748.1"/>
    <property type="molecule type" value="Genomic_DNA"/>
</dbReference>
<evidence type="ECO:0000256" key="4">
    <source>
        <dbReference type="RuleBase" id="RU000394"/>
    </source>
</evidence>
<comment type="similarity">
    <text evidence="3 4">Belongs to the TRAFAC class myosin-kinesin ATPase superfamily. Kinesin family.</text>
</comment>
<feature type="binding site" evidence="3">
    <location>
        <begin position="126"/>
        <end position="133"/>
    </location>
    <ligand>
        <name>ATP</name>
        <dbReference type="ChEBI" id="CHEBI:30616"/>
    </ligand>
</feature>
<feature type="coiled-coil region" evidence="5">
    <location>
        <begin position="626"/>
        <end position="653"/>
    </location>
</feature>
<feature type="region of interest" description="Disordered" evidence="6">
    <location>
        <begin position="783"/>
        <end position="803"/>
    </location>
</feature>
<dbReference type="PROSITE" id="PS00411">
    <property type="entry name" value="KINESIN_MOTOR_1"/>
    <property type="match status" value="1"/>
</dbReference>
<proteinExistence type="inferred from homology"/>
<dbReference type="PANTHER" id="PTHR47968:SF67">
    <property type="entry name" value="KINESIN MOTOR DOMAIN-CONTAINING PROTEIN"/>
    <property type="match status" value="1"/>
</dbReference>
<dbReference type="SUPFAM" id="SSF52540">
    <property type="entry name" value="P-loop containing nucleoside triphosphate hydrolases"/>
    <property type="match status" value="1"/>
</dbReference>
<keyword evidence="1 3" id="KW-0547">Nucleotide-binding</keyword>
<dbReference type="SMART" id="SM00129">
    <property type="entry name" value="KISc"/>
    <property type="match status" value="1"/>
</dbReference>
<feature type="region of interest" description="Disordered" evidence="6">
    <location>
        <begin position="836"/>
        <end position="875"/>
    </location>
</feature>
<dbReference type="PRINTS" id="PR00380">
    <property type="entry name" value="KINESINHEAVY"/>
</dbReference>
<feature type="region of interest" description="Disordered" evidence="6">
    <location>
        <begin position="731"/>
        <end position="760"/>
    </location>
</feature>
<dbReference type="GO" id="GO:0007018">
    <property type="term" value="P:microtubule-based movement"/>
    <property type="evidence" value="ECO:0007669"/>
    <property type="project" value="InterPro"/>
</dbReference>
<accession>A0AAD5U6G2</accession>
<dbReference type="InterPro" id="IPR001752">
    <property type="entry name" value="Kinesin_motor_dom"/>
</dbReference>
<reference evidence="8" key="1">
    <citation type="submission" date="2020-05" db="EMBL/GenBank/DDBJ databases">
        <title>Phylogenomic resolution of chytrid fungi.</title>
        <authorList>
            <person name="Stajich J.E."/>
            <person name="Amses K."/>
            <person name="Simmons R."/>
            <person name="Seto K."/>
            <person name="Myers J."/>
            <person name="Bonds A."/>
            <person name="Quandt C.A."/>
            <person name="Barry K."/>
            <person name="Liu P."/>
            <person name="Grigoriev I."/>
            <person name="Longcore J.E."/>
            <person name="James T.Y."/>
        </authorList>
    </citation>
    <scope>NUCLEOTIDE SEQUENCE</scope>
    <source>
        <strain evidence="8">JEL0476</strain>
    </source>
</reference>
<keyword evidence="4" id="KW-0493">Microtubule</keyword>
<feature type="compositionally biased region" description="Low complexity" evidence="6">
    <location>
        <begin position="854"/>
        <end position="867"/>
    </location>
</feature>
<protein>
    <recommendedName>
        <fullName evidence="4">Kinesin-like protein</fullName>
    </recommendedName>
</protein>
<keyword evidence="9" id="KW-1185">Reference proteome</keyword>
<feature type="region of interest" description="Disordered" evidence="6">
    <location>
        <begin position="1"/>
        <end position="28"/>
    </location>
</feature>
<evidence type="ECO:0000256" key="1">
    <source>
        <dbReference type="ARBA" id="ARBA00022741"/>
    </source>
</evidence>
<comment type="caution">
    <text evidence="8">The sequence shown here is derived from an EMBL/GenBank/DDBJ whole genome shotgun (WGS) entry which is preliminary data.</text>
</comment>
<keyword evidence="3 4" id="KW-0505">Motor protein</keyword>
<dbReference type="InterPro" id="IPR019821">
    <property type="entry name" value="Kinesin_motor_CS"/>
</dbReference>
<evidence type="ECO:0000256" key="5">
    <source>
        <dbReference type="SAM" id="Coils"/>
    </source>
</evidence>
<evidence type="ECO:0000256" key="6">
    <source>
        <dbReference type="SAM" id="MobiDB-lite"/>
    </source>
</evidence>
<name>A0AAD5U6G2_9FUNG</name>
<feature type="compositionally biased region" description="Polar residues" evidence="6">
    <location>
        <begin position="836"/>
        <end position="846"/>
    </location>
</feature>